<organism evidence="2 3">
    <name type="scientific">Pelobates cultripes</name>
    <name type="common">Western spadefoot toad</name>
    <dbReference type="NCBI Taxonomy" id="61616"/>
    <lineage>
        <taxon>Eukaryota</taxon>
        <taxon>Metazoa</taxon>
        <taxon>Chordata</taxon>
        <taxon>Craniata</taxon>
        <taxon>Vertebrata</taxon>
        <taxon>Euteleostomi</taxon>
        <taxon>Amphibia</taxon>
        <taxon>Batrachia</taxon>
        <taxon>Anura</taxon>
        <taxon>Pelobatoidea</taxon>
        <taxon>Pelobatidae</taxon>
        <taxon>Pelobates</taxon>
    </lineage>
</organism>
<dbReference type="InterPro" id="IPR048324">
    <property type="entry name" value="ZSWIM1-3_RNaseH-like"/>
</dbReference>
<dbReference type="AlphaFoldDB" id="A0AAD1WWK9"/>
<name>A0AAD1WWK9_PELCU</name>
<keyword evidence="3" id="KW-1185">Reference proteome</keyword>
<sequence length="104" mass="12244">QVKLAIRLDCWDWFCCLHRLLKLYGNQITLLDATYRTTRYALPLFSLCVRTNVCYVVVGAFVIQQETTTSIQEALEMFKTWNPGWKPSSILYEFLDTIIKFECH</sequence>
<dbReference type="Pfam" id="PF21056">
    <property type="entry name" value="ZSWIM1-3_RNaseH-like"/>
    <property type="match status" value="1"/>
</dbReference>
<evidence type="ECO:0000313" key="3">
    <source>
        <dbReference type="Proteomes" id="UP001295444"/>
    </source>
</evidence>
<evidence type="ECO:0000259" key="1">
    <source>
        <dbReference type="Pfam" id="PF21056"/>
    </source>
</evidence>
<dbReference type="Proteomes" id="UP001295444">
    <property type="component" value="Chromosome 14"/>
</dbReference>
<feature type="non-terminal residue" evidence="2">
    <location>
        <position position="104"/>
    </location>
</feature>
<proteinExistence type="predicted"/>
<evidence type="ECO:0000313" key="2">
    <source>
        <dbReference type="EMBL" id="CAH2329517.1"/>
    </source>
</evidence>
<accession>A0AAD1WWK9</accession>
<dbReference type="EMBL" id="OW240925">
    <property type="protein sequence ID" value="CAH2329517.1"/>
    <property type="molecule type" value="Genomic_DNA"/>
</dbReference>
<protein>
    <recommendedName>
        <fullName evidence="1">ZSWIM1/3 RNaseH-like domain-containing protein</fullName>
    </recommendedName>
</protein>
<reference evidence="2" key="1">
    <citation type="submission" date="2022-03" db="EMBL/GenBank/DDBJ databases">
        <authorList>
            <person name="Alioto T."/>
            <person name="Alioto T."/>
            <person name="Gomez Garrido J."/>
        </authorList>
    </citation>
    <scope>NUCLEOTIDE SEQUENCE</scope>
</reference>
<dbReference type="PANTHER" id="PTHR47456">
    <property type="entry name" value="PHD-TYPE DOMAIN-CONTAINING PROTEIN"/>
    <property type="match status" value="1"/>
</dbReference>
<dbReference type="PANTHER" id="PTHR47456:SF4">
    <property type="entry name" value="SWIM-TYPE DOMAIN-CONTAINING PROTEIN"/>
    <property type="match status" value="1"/>
</dbReference>
<feature type="domain" description="ZSWIM1/3 RNaseH-like" evidence="1">
    <location>
        <begin position="28"/>
        <end position="86"/>
    </location>
</feature>
<gene>
    <name evidence="2" type="ORF">PECUL_23A047722</name>
</gene>
<feature type="non-terminal residue" evidence="2">
    <location>
        <position position="1"/>
    </location>
</feature>